<dbReference type="Proteomes" id="UP001159428">
    <property type="component" value="Unassembled WGS sequence"/>
</dbReference>
<evidence type="ECO:0000313" key="2">
    <source>
        <dbReference type="Proteomes" id="UP001159428"/>
    </source>
</evidence>
<comment type="caution">
    <text evidence="1">The sequence shown here is derived from an EMBL/GenBank/DDBJ whole genome shotgun (WGS) entry which is preliminary data.</text>
</comment>
<accession>A0AAU9VUW4</accession>
<gene>
    <name evidence="1" type="ORF">PMEA_00017307</name>
</gene>
<evidence type="ECO:0000313" key="1">
    <source>
        <dbReference type="EMBL" id="CAH3035418.1"/>
    </source>
</evidence>
<sequence length="65" mass="7140">MAIADLVVTVFSIPVELITTEADPKWLAVNILTGSLSAIAVDRFLLMFHLHKKVITPRAAKLILL</sequence>
<reference evidence="1 2" key="1">
    <citation type="submission" date="2022-05" db="EMBL/GenBank/DDBJ databases">
        <authorList>
            <consortium name="Genoscope - CEA"/>
            <person name="William W."/>
        </authorList>
    </citation>
    <scope>NUCLEOTIDE SEQUENCE [LARGE SCALE GENOMIC DNA]</scope>
</reference>
<keyword evidence="2" id="KW-1185">Reference proteome</keyword>
<proteinExistence type="predicted"/>
<protein>
    <submittedName>
        <fullName evidence="1">Uncharacterized protein</fullName>
    </submittedName>
</protein>
<name>A0AAU9VUW4_9CNID</name>
<organism evidence="1 2">
    <name type="scientific">Pocillopora meandrina</name>
    <dbReference type="NCBI Taxonomy" id="46732"/>
    <lineage>
        <taxon>Eukaryota</taxon>
        <taxon>Metazoa</taxon>
        <taxon>Cnidaria</taxon>
        <taxon>Anthozoa</taxon>
        <taxon>Hexacorallia</taxon>
        <taxon>Scleractinia</taxon>
        <taxon>Astrocoeniina</taxon>
        <taxon>Pocilloporidae</taxon>
        <taxon>Pocillopora</taxon>
    </lineage>
</organism>
<dbReference type="EMBL" id="CALNXJ010000003">
    <property type="protein sequence ID" value="CAH3035418.1"/>
    <property type="molecule type" value="Genomic_DNA"/>
</dbReference>
<dbReference type="AlphaFoldDB" id="A0AAU9VUW4"/>